<evidence type="ECO:0008006" key="4">
    <source>
        <dbReference type="Google" id="ProtNLM"/>
    </source>
</evidence>
<dbReference type="RefSeq" id="WP_301131301.1">
    <property type="nucleotide sequence ID" value="NZ_JAUHPW010000002.1"/>
</dbReference>
<keyword evidence="3" id="KW-1185">Reference proteome</keyword>
<organism evidence="2 3">
    <name type="scientific">Demequina litoralis</name>
    <dbReference type="NCBI Taxonomy" id="3051660"/>
    <lineage>
        <taxon>Bacteria</taxon>
        <taxon>Bacillati</taxon>
        <taxon>Actinomycetota</taxon>
        <taxon>Actinomycetes</taxon>
        <taxon>Micrococcales</taxon>
        <taxon>Demequinaceae</taxon>
        <taxon>Demequina</taxon>
    </lineage>
</organism>
<protein>
    <recommendedName>
        <fullName evidence="4">DoxX family membrane protein</fullName>
    </recommendedName>
</protein>
<accession>A0ABT8G740</accession>
<gene>
    <name evidence="2" type="ORF">QQX09_03315</name>
</gene>
<sequence length="172" mass="18251">MLRALARPLLASWFVYGGVQSYLEPETRAARVAPTVEPALKELGLEEVKTVDLVKVHGAASVALAAALALSRSPRAAALGLAGLAGATAALAHPFWKEEDETRKEEELEQFLKNLSLVGGVLLAATAGHSQRHIDRKKARKAKAKEKAAEAKEKEKEAKAALKAAGSKKRAA</sequence>
<proteinExistence type="predicted"/>
<reference evidence="2" key="1">
    <citation type="submission" date="2023-06" db="EMBL/GenBank/DDBJ databases">
        <title>Sysu t00192.</title>
        <authorList>
            <person name="Gao L."/>
            <person name="Fang B.-Z."/>
            <person name="Li W.-J."/>
        </authorList>
    </citation>
    <scope>NUCLEOTIDE SEQUENCE</scope>
    <source>
        <strain evidence="2">SYSU T00192</strain>
    </source>
</reference>
<name>A0ABT8G740_9MICO</name>
<dbReference type="EMBL" id="JAUHPW010000002">
    <property type="protein sequence ID" value="MDN4474882.1"/>
    <property type="molecule type" value="Genomic_DNA"/>
</dbReference>
<evidence type="ECO:0000313" key="2">
    <source>
        <dbReference type="EMBL" id="MDN4474882.1"/>
    </source>
</evidence>
<comment type="caution">
    <text evidence="2">The sequence shown here is derived from an EMBL/GenBank/DDBJ whole genome shotgun (WGS) entry which is preliminary data.</text>
</comment>
<evidence type="ECO:0000313" key="3">
    <source>
        <dbReference type="Proteomes" id="UP001172728"/>
    </source>
</evidence>
<dbReference type="Proteomes" id="UP001172728">
    <property type="component" value="Unassembled WGS sequence"/>
</dbReference>
<evidence type="ECO:0000256" key="1">
    <source>
        <dbReference type="SAM" id="MobiDB-lite"/>
    </source>
</evidence>
<feature type="region of interest" description="Disordered" evidence="1">
    <location>
        <begin position="128"/>
        <end position="172"/>
    </location>
</feature>
<feature type="compositionally biased region" description="Basic and acidic residues" evidence="1">
    <location>
        <begin position="145"/>
        <end position="160"/>
    </location>
</feature>
<feature type="compositionally biased region" description="Basic residues" evidence="1">
    <location>
        <begin position="130"/>
        <end position="144"/>
    </location>
</feature>